<dbReference type="InterPro" id="IPR002781">
    <property type="entry name" value="TM_pro_TauE-like"/>
</dbReference>
<feature type="transmembrane region" description="Helical" evidence="5">
    <location>
        <begin position="141"/>
        <end position="166"/>
    </location>
</feature>
<keyword evidence="4 5" id="KW-0472">Membrane</keyword>
<keyword evidence="3 5" id="KW-1133">Transmembrane helix</keyword>
<evidence type="ECO:0000256" key="2">
    <source>
        <dbReference type="ARBA" id="ARBA00022692"/>
    </source>
</evidence>
<feature type="transmembrane region" description="Helical" evidence="5">
    <location>
        <begin position="213"/>
        <end position="234"/>
    </location>
</feature>
<dbReference type="PANTHER" id="PTHR43483:SF3">
    <property type="entry name" value="MEMBRANE TRANSPORTER PROTEIN HI_0806-RELATED"/>
    <property type="match status" value="1"/>
</dbReference>
<evidence type="ECO:0000256" key="5">
    <source>
        <dbReference type="RuleBase" id="RU363041"/>
    </source>
</evidence>
<sequence length="269" mass="28140">MWTLDILLPLFAVGAAAGFMAGLLGVGGGTLIVPIVLWLLAKQQPDTAHSQHLAVGTSFAVMVFTTFSGALAQHRRGAIDWRILRRMSPAMVAGGILGSLAARYIPAWHLKLVFIVFLYVMSLQMMLRLKPKPNREMPGRAATGAVGTAIGVLSSWVGIGGGSLSVPFMLYCNVPVLRATATSTGLAWPMALSGAIGYLLSGWGLADLPAGSVGFLYLPAVAALAACTVLFAPLGVRAAHRLPADVLKAALGMLMFVIASQMLFKLVAA</sequence>
<protein>
    <recommendedName>
        <fullName evidence="5">Probable membrane transporter protein</fullName>
    </recommendedName>
</protein>
<reference evidence="6 7" key="1">
    <citation type="submission" date="2022-02" db="EMBL/GenBank/DDBJ databases">
        <title>Genome sequence data of Kingella unionensis sp. nov. strain CICC 24913 (CCUG 75125).</title>
        <authorList>
            <person name="Xiao M."/>
        </authorList>
    </citation>
    <scope>NUCLEOTIDE SEQUENCE [LARGE SCALE GENOMIC DNA]</scope>
    <source>
        <strain evidence="6 7">CICC 24913</strain>
    </source>
</reference>
<keyword evidence="5" id="KW-1003">Cell membrane</keyword>
<proteinExistence type="inferred from homology"/>
<keyword evidence="2 5" id="KW-0812">Transmembrane</keyword>
<feature type="transmembrane region" description="Helical" evidence="5">
    <location>
        <begin position="246"/>
        <end position="268"/>
    </location>
</feature>
<evidence type="ECO:0000313" key="6">
    <source>
        <dbReference type="EMBL" id="MCG6504955.1"/>
    </source>
</evidence>
<evidence type="ECO:0000256" key="1">
    <source>
        <dbReference type="ARBA" id="ARBA00004141"/>
    </source>
</evidence>
<dbReference type="EMBL" id="JAKOOW010000037">
    <property type="protein sequence ID" value="MCG6504955.1"/>
    <property type="molecule type" value="Genomic_DNA"/>
</dbReference>
<feature type="transmembrane region" description="Helical" evidence="5">
    <location>
        <begin position="52"/>
        <end position="71"/>
    </location>
</feature>
<dbReference type="Pfam" id="PF01925">
    <property type="entry name" value="TauE"/>
    <property type="match status" value="1"/>
</dbReference>
<dbReference type="Proteomes" id="UP001298424">
    <property type="component" value="Unassembled WGS sequence"/>
</dbReference>
<comment type="similarity">
    <text evidence="5">Belongs to the 4-toluene sulfonate uptake permease (TSUP) (TC 2.A.102) family.</text>
</comment>
<feature type="transmembrane region" description="Helical" evidence="5">
    <location>
        <begin position="7"/>
        <end position="40"/>
    </location>
</feature>
<feature type="transmembrane region" description="Helical" evidence="5">
    <location>
        <begin position="108"/>
        <end position="129"/>
    </location>
</feature>
<dbReference type="PANTHER" id="PTHR43483">
    <property type="entry name" value="MEMBRANE TRANSPORTER PROTEIN HI_0806-RELATED"/>
    <property type="match status" value="1"/>
</dbReference>
<comment type="subcellular location">
    <subcellularLocation>
        <location evidence="5">Cell membrane</location>
        <topology evidence="5">Multi-pass membrane protein</topology>
    </subcellularLocation>
    <subcellularLocation>
        <location evidence="1">Membrane</location>
        <topology evidence="1">Multi-pass membrane protein</topology>
    </subcellularLocation>
</comment>
<keyword evidence="7" id="KW-1185">Reference proteome</keyword>
<evidence type="ECO:0000256" key="3">
    <source>
        <dbReference type="ARBA" id="ARBA00022989"/>
    </source>
</evidence>
<organism evidence="6 7">
    <name type="scientific">Kingella pumchi</name>
    <dbReference type="NCBI Taxonomy" id="2779506"/>
    <lineage>
        <taxon>Bacteria</taxon>
        <taxon>Pseudomonadati</taxon>
        <taxon>Pseudomonadota</taxon>
        <taxon>Betaproteobacteria</taxon>
        <taxon>Neisseriales</taxon>
        <taxon>Neisseriaceae</taxon>
        <taxon>Kingella</taxon>
    </lineage>
</organism>
<evidence type="ECO:0000256" key="4">
    <source>
        <dbReference type="ARBA" id="ARBA00023136"/>
    </source>
</evidence>
<feature type="transmembrane region" description="Helical" evidence="5">
    <location>
        <begin position="186"/>
        <end position="206"/>
    </location>
</feature>
<accession>A0ABS9NR24</accession>
<comment type="caution">
    <text evidence="6">The sequence shown here is derived from an EMBL/GenBank/DDBJ whole genome shotgun (WGS) entry which is preliminary data.</text>
</comment>
<dbReference type="RefSeq" id="WP_238748515.1">
    <property type="nucleotide sequence ID" value="NZ_JAKOOW010000037.1"/>
</dbReference>
<gene>
    <name evidence="6" type="ORF">MB824_10660</name>
</gene>
<name>A0ABS9NR24_9NEIS</name>
<evidence type="ECO:0000313" key="7">
    <source>
        <dbReference type="Proteomes" id="UP001298424"/>
    </source>
</evidence>